<dbReference type="Gene3D" id="2.40.10.10">
    <property type="entry name" value="Trypsin-like serine proteases"/>
    <property type="match status" value="1"/>
</dbReference>
<evidence type="ECO:0000313" key="8">
    <source>
        <dbReference type="EMBL" id="PZF71418.1"/>
    </source>
</evidence>
<dbReference type="EMBL" id="QKTW01000025">
    <property type="protein sequence ID" value="PZF71418.1"/>
    <property type="molecule type" value="Genomic_DNA"/>
</dbReference>
<evidence type="ECO:0000313" key="9">
    <source>
        <dbReference type="Proteomes" id="UP000248745"/>
    </source>
</evidence>
<reference evidence="8 9" key="1">
    <citation type="submission" date="2018-06" db="EMBL/GenBank/DDBJ databases">
        <title>Mucibacter soli gen. nov., sp. nov., a new member of the family Chitinophagaceae producing mucin.</title>
        <authorList>
            <person name="Kim M.-K."/>
            <person name="Park S."/>
            <person name="Kim T.-S."/>
            <person name="Joung Y."/>
            <person name="Han J.-H."/>
            <person name="Kim S.B."/>
        </authorList>
    </citation>
    <scope>NUCLEOTIDE SEQUENCE [LARGE SCALE GENOMIC DNA]</scope>
    <source>
        <strain evidence="8 9">R1-15</strain>
    </source>
</reference>
<gene>
    <name evidence="8" type="ORF">DN068_19205</name>
</gene>
<keyword evidence="5 7" id="KW-0378">Hydrolase</keyword>
<dbReference type="InterPro" id="IPR019500">
    <property type="entry name" value="Pep_S46"/>
</dbReference>
<keyword evidence="3 7" id="KW-0645">Protease</keyword>
<accession>A0A2W2AUQ5</accession>
<evidence type="ECO:0000256" key="2">
    <source>
        <dbReference type="ARBA" id="ARBA00022438"/>
    </source>
</evidence>
<proteinExistence type="inferred from homology"/>
<keyword evidence="6 7" id="KW-0720">Serine protease</keyword>
<dbReference type="Proteomes" id="UP000248745">
    <property type="component" value="Unassembled WGS sequence"/>
</dbReference>
<dbReference type="EC" id="3.4.14.-" evidence="7"/>
<feature type="chain" id="PRO_5023110167" description="Dipeptidyl-peptidase" evidence="7">
    <location>
        <begin position="30"/>
        <end position="725"/>
    </location>
</feature>
<dbReference type="AlphaFoldDB" id="A0A2W2AUQ5"/>
<dbReference type="InterPro" id="IPR009003">
    <property type="entry name" value="Peptidase_S1_PA"/>
</dbReference>
<evidence type="ECO:0000256" key="7">
    <source>
        <dbReference type="RuleBase" id="RU366067"/>
    </source>
</evidence>
<name>A0A2W2AUQ5_9BACT</name>
<evidence type="ECO:0000256" key="6">
    <source>
        <dbReference type="ARBA" id="ARBA00022825"/>
    </source>
</evidence>
<dbReference type="PANTHER" id="PTHR38469">
    <property type="entry name" value="PERIPLASMIC PEPTIDASE SUBFAMILY S1B"/>
    <property type="match status" value="1"/>
</dbReference>
<keyword evidence="4 7" id="KW-0732">Signal</keyword>
<dbReference type="InterPro" id="IPR043504">
    <property type="entry name" value="Peptidase_S1_PA_chymotrypsin"/>
</dbReference>
<dbReference type="GO" id="GO:0043171">
    <property type="term" value="P:peptide catabolic process"/>
    <property type="evidence" value="ECO:0007669"/>
    <property type="project" value="UniProtKB-UniRule"/>
</dbReference>
<dbReference type="GO" id="GO:0006508">
    <property type="term" value="P:proteolysis"/>
    <property type="evidence" value="ECO:0007669"/>
    <property type="project" value="UniProtKB-KW"/>
</dbReference>
<comment type="function">
    <text evidence="7">Catalyzes the removal of dipeptides from the N-terminus of oligopeptides.</text>
</comment>
<organism evidence="8 9">
    <name type="scientific">Taibaiella soli</name>
    <dbReference type="NCBI Taxonomy" id="1649169"/>
    <lineage>
        <taxon>Bacteria</taxon>
        <taxon>Pseudomonadati</taxon>
        <taxon>Bacteroidota</taxon>
        <taxon>Chitinophagia</taxon>
        <taxon>Chitinophagales</taxon>
        <taxon>Chitinophagaceae</taxon>
        <taxon>Taibaiella</taxon>
    </lineage>
</organism>
<evidence type="ECO:0000256" key="1">
    <source>
        <dbReference type="ARBA" id="ARBA00010491"/>
    </source>
</evidence>
<evidence type="ECO:0000256" key="5">
    <source>
        <dbReference type="ARBA" id="ARBA00022801"/>
    </source>
</evidence>
<dbReference type="RefSeq" id="WP_111000564.1">
    <property type="nucleotide sequence ID" value="NZ_QKTW01000025.1"/>
</dbReference>
<dbReference type="GO" id="GO:0070009">
    <property type="term" value="F:serine-type aminopeptidase activity"/>
    <property type="evidence" value="ECO:0007669"/>
    <property type="project" value="UniProtKB-UniRule"/>
</dbReference>
<dbReference type="Pfam" id="PF10459">
    <property type="entry name" value="Peptidase_S46"/>
    <property type="match status" value="1"/>
</dbReference>
<keyword evidence="2 7" id="KW-0031">Aminopeptidase</keyword>
<dbReference type="GO" id="GO:0008239">
    <property type="term" value="F:dipeptidyl-peptidase activity"/>
    <property type="evidence" value="ECO:0007669"/>
    <property type="project" value="UniProtKB-UniRule"/>
</dbReference>
<dbReference type="OrthoDB" id="9805367at2"/>
<protein>
    <recommendedName>
        <fullName evidence="7">Dipeptidyl-peptidase</fullName>
        <ecNumber evidence="7">3.4.14.-</ecNumber>
    </recommendedName>
</protein>
<sequence length="725" mass="81662">MSQTTLISRVLSRTAVLILSVASSFTTHAKEGMWLPPTVKNREADMKAMGLEIPVEKLYNDNGTGFNNAVVLFGKGCTGELVSSKGLILTNHHCGYGSVQALSGPGKDYFANGFWAMNNGEELPCPGLTVTFIRKMENVTDNILSNLADTMSGPSRDSIIARRIKNLEKGYQYATKLDAMIKPYFNGNQYWVIVSETYRDIRLVGFPPNGVGVFGGDYDNWMWPRHNGDFSVFRIYAGKDNKPADYAKDNKPYEAKQFFTINAKGYKEGDFTMVYGFPGTTQEYISSFQLNQIYSVTDPIRIEARTKKLDVWGKNMKANRDIFLKYTSKRAGIANGWKKWQGEVRGLQINNVMSKKQGFETDFQEWASRDTSTPFAENLLAELEASATAADSLIKAEEYIREAVLGIELINEGSALNEMMMQFRKGKSAANGGADWERMVNNWAGFYKNYDLNTDKQVFTTLMPFFFDKAGNFVPDYFKQEYKRHGSDFNKWADDIYSSSLLTSADKLNEFAQKASPADSNEIKKDLAYQLYKSIIVERNERVVPKLSAFNARLATLNRLYMKSQMNKDEGKKAFYPDANLTLRLTYGKVQGIDPDGPAPYSFQTNLDEIMTRENPAIEEFHVPAKLKELHDKKNYGKWAANGTVPVAFTASNHTSGGNSGSPVLNAKGELIGINFDRIWEGTMSDLYFDPNLCRNISVDIRYTLFIIEKFGGAGWLLKEMKFAK</sequence>
<dbReference type="SUPFAM" id="SSF50494">
    <property type="entry name" value="Trypsin-like serine proteases"/>
    <property type="match status" value="1"/>
</dbReference>
<keyword evidence="9" id="KW-1185">Reference proteome</keyword>
<evidence type="ECO:0000256" key="3">
    <source>
        <dbReference type="ARBA" id="ARBA00022670"/>
    </source>
</evidence>
<comment type="caution">
    <text evidence="8">The sequence shown here is derived from an EMBL/GenBank/DDBJ whole genome shotgun (WGS) entry which is preliminary data.</text>
</comment>
<feature type="signal peptide" evidence="7">
    <location>
        <begin position="1"/>
        <end position="29"/>
    </location>
</feature>
<comment type="similarity">
    <text evidence="1 7">Belongs to the peptidase S46 family.</text>
</comment>
<dbReference type="PANTHER" id="PTHR38469:SF1">
    <property type="entry name" value="PERIPLASMIC PEPTIDASE SUBFAMILY S1B"/>
    <property type="match status" value="1"/>
</dbReference>
<evidence type="ECO:0000256" key="4">
    <source>
        <dbReference type="ARBA" id="ARBA00022729"/>
    </source>
</evidence>